<accession>A0A292Q0J2</accession>
<dbReference type="InterPro" id="IPR008979">
    <property type="entry name" value="Galactose-bd-like_sf"/>
</dbReference>
<dbReference type="GO" id="GO:0004037">
    <property type="term" value="F:allantoicase activity"/>
    <property type="evidence" value="ECO:0007669"/>
    <property type="project" value="InterPro"/>
</dbReference>
<dbReference type="SUPFAM" id="SSF49785">
    <property type="entry name" value="Galactose-binding domain-like"/>
    <property type="match status" value="1"/>
</dbReference>
<dbReference type="AlphaFoldDB" id="A0A292Q0J2"/>
<reference evidence="2" key="1">
    <citation type="submission" date="2015-10" db="EMBL/GenBank/DDBJ databases">
        <authorList>
            <person name="Regsiter A."/>
            <person name="william w."/>
        </authorList>
    </citation>
    <scope>NUCLEOTIDE SEQUENCE</scope>
    <source>
        <strain evidence="2">Montdore</strain>
    </source>
</reference>
<dbReference type="Gene3D" id="2.60.120.260">
    <property type="entry name" value="Galactose-binding domain-like"/>
    <property type="match status" value="1"/>
</dbReference>
<sequence>MGRNPPNAEVWPFPETHLEAKLSHCQSLFACPAPCFPMEELPTSACLELQSPCYPEIRTRLLTLLRSPLAVWQSPTATKTLEKKRPICYFSEEVRNAGNGRETNRSHKPGYVDLVILKLLLRAPGYIEEVIVDALHFRGNYSQAIEIYAINSSGQRIAEMAVDRNLSFLHTLVGRITNLHSSPPSSRTLKEERLLMLKWSSSPAEG</sequence>
<dbReference type="EMBL" id="LN890998">
    <property type="protein sequence ID" value="CUS12230.1"/>
    <property type="molecule type" value="Genomic_DNA"/>
</dbReference>
<feature type="domain" description="Allantoicase" evidence="1">
    <location>
        <begin position="90"/>
        <end position="163"/>
    </location>
</feature>
<evidence type="ECO:0000259" key="1">
    <source>
        <dbReference type="Pfam" id="PF03561"/>
    </source>
</evidence>
<keyword evidence="3" id="KW-1185">Reference proteome</keyword>
<dbReference type="Pfam" id="PF03561">
    <property type="entry name" value="Allantoicase"/>
    <property type="match status" value="1"/>
</dbReference>
<proteinExistence type="predicted"/>
<evidence type="ECO:0000313" key="2">
    <source>
        <dbReference type="EMBL" id="CUS12230.1"/>
    </source>
</evidence>
<dbReference type="Proteomes" id="UP001412239">
    <property type="component" value="Unassembled WGS sequence"/>
</dbReference>
<evidence type="ECO:0000313" key="3">
    <source>
        <dbReference type="Proteomes" id="UP001412239"/>
    </source>
</evidence>
<dbReference type="GO" id="GO:0000256">
    <property type="term" value="P:allantoin catabolic process"/>
    <property type="evidence" value="ECO:0007669"/>
    <property type="project" value="InterPro"/>
</dbReference>
<protein>
    <recommendedName>
        <fullName evidence="1">Allantoicase domain-containing protein</fullName>
    </recommendedName>
</protein>
<gene>
    <name evidence="2" type="ORF">GSTUAT00003680001</name>
</gene>
<name>A0A292Q0J2_9PEZI</name>
<organism evidence="2 3">
    <name type="scientific">Tuber aestivum</name>
    <name type="common">summer truffle</name>
    <dbReference type="NCBI Taxonomy" id="59557"/>
    <lineage>
        <taxon>Eukaryota</taxon>
        <taxon>Fungi</taxon>
        <taxon>Dikarya</taxon>
        <taxon>Ascomycota</taxon>
        <taxon>Pezizomycotina</taxon>
        <taxon>Pezizomycetes</taxon>
        <taxon>Pezizales</taxon>
        <taxon>Tuberaceae</taxon>
        <taxon>Tuber</taxon>
    </lineage>
</organism>
<dbReference type="InterPro" id="IPR015908">
    <property type="entry name" value="Allantoicase_dom"/>
</dbReference>